<organism evidence="3 4">
    <name type="scientific">Aeribacillus pallidus</name>
    <dbReference type="NCBI Taxonomy" id="33936"/>
    <lineage>
        <taxon>Bacteria</taxon>
        <taxon>Bacillati</taxon>
        <taxon>Bacillota</taxon>
        <taxon>Bacilli</taxon>
        <taxon>Bacillales</taxon>
        <taxon>Bacillaceae</taxon>
        <taxon>Aeribacillus</taxon>
    </lineage>
</organism>
<keyword evidence="1" id="KW-1133">Transmembrane helix</keyword>
<dbReference type="EMBL" id="LWBR01000013">
    <property type="protein sequence ID" value="KZN96847.1"/>
    <property type="molecule type" value="Genomic_DNA"/>
</dbReference>
<feature type="transmembrane region" description="Helical" evidence="1">
    <location>
        <begin position="33"/>
        <end position="54"/>
    </location>
</feature>
<dbReference type="Proteomes" id="UP000214606">
    <property type="component" value="Chromosome"/>
</dbReference>
<reference evidence="2 5" key="2">
    <citation type="submission" date="2016-10" db="EMBL/GenBank/DDBJ databases">
        <title>The whole genome sequencing and assembly of Aeribacillus pallidus KCTC3564 strain.</title>
        <authorList>
            <person name="Lee Y.-J."/>
            <person name="Park M.-K."/>
            <person name="Yi H."/>
            <person name="Bahn Y.-S."/>
            <person name="Kim J.F."/>
            <person name="Lee D.-W."/>
        </authorList>
    </citation>
    <scope>NUCLEOTIDE SEQUENCE [LARGE SCALE GENOMIC DNA]</scope>
    <source>
        <strain evidence="2 5">KCTC3564</strain>
    </source>
</reference>
<evidence type="ECO:0000313" key="3">
    <source>
        <dbReference type="EMBL" id="KZN96847.1"/>
    </source>
</evidence>
<evidence type="ECO:0000256" key="1">
    <source>
        <dbReference type="SAM" id="Phobius"/>
    </source>
</evidence>
<feature type="transmembrane region" description="Helical" evidence="1">
    <location>
        <begin position="7"/>
        <end position="27"/>
    </location>
</feature>
<dbReference type="KEGG" id="apak:AP3564_05420"/>
<name>A0A161ZUD1_9BACI</name>
<evidence type="ECO:0000313" key="2">
    <source>
        <dbReference type="EMBL" id="ASS89753.1"/>
    </source>
</evidence>
<protein>
    <submittedName>
        <fullName evidence="3">Uncharacterized protein</fullName>
    </submittedName>
</protein>
<reference evidence="3 4" key="1">
    <citation type="submission" date="2016-04" db="EMBL/GenBank/DDBJ databases">
        <title>Draft genome sequence of Aeribacillus pallidus 8m3 from petroleum reservoir.</title>
        <authorList>
            <person name="Poltaraus A.B."/>
            <person name="Nazina T.N."/>
            <person name="Tourova T.P."/>
            <person name="Malakho S.M."/>
            <person name="Korshunova A.V."/>
            <person name="Sokolova D.S."/>
        </authorList>
    </citation>
    <scope>NUCLEOTIDE SEQUENCE [LARGE SCALE GENOMIC DNA]</scope>
    <source>
        <strain evidence="3 4">8m3</strain>
    </source>
</reference>
<accession>A0A163XAN5</accession>
<dbReference type="Proteomes" id="UP000076476">
    <property type="component" value="Unassembled WGS sequence"/>
</dbReference>
<proteinExistence type="predicted"/>
<evidence type="ECO:0000313" key="5">
    <source>
        <dbReference type="Proteomes" id="UP000214606"/>
    </source>
</evidence>
<dbReference type="AlphaFoldDB" id="A0A161ZUD1"/>
<accession>A0A161ZUD1</accession>
<evidence type="ECO:0000313" key="4">
    <source>
        <dbReference type="Proteomes" id="UP000076476"/>
    </source>
</evidence>
<sequence>MNKNSLIAFLKSYISLAAIMLLIYLILGPSENVSLIFVMALGLPITAIMVFTGWDKKLKKHLP</sequence>
<keyword evidence="1" id="KW-0812">Transmembrane</keyword>
<keyword evidence="4" id="KW-1185">Reference proteome</keyword>
<gene>
    <name evidence="2" type="ORF">AP3564_05420</name>
    <name evidence="3" type="ORF">AZI98_04510</name>
</gene>
<dbReference type="EMBL" id="CP017703">
    <property type="protein sequence ID" value="ASS89753.1"/>
    <property type="molecule type" value="Genomic_DNA"/>
</dbReference>
<keyword evidence="1" id="KW-0472">Membrane</keyword>